<accession>A0A426Z7Y1</accession>
<proteinExistence type="predicted"/>
<evidence type="ECO:0000313" key="2">
    <source>
        <dbReference type="EMBL" id="RRT60065.1"/>
    </source>
</evidence>
<dbReference type="EMBL" id="AMZH03007944">
    <property type="protein sequence ID" value="RRT60065.1"/>
    <property type="molecule type" value="Genomic_DNA"/>
</dbReference>
<feature type="compositionally biased region" description="Low complexity" evidence="1">
    <location>
        <begin position="89"/>
        <end position="101"/>
    </location>
</feature>
<dbReference type="Proteomes" id="UP000287651">
    <property type="component" value="Unassembled WGS sequence"/>
</dbReference>
<feature type="region of interest" description="Disordered" evidence="1">
    <location>
        <begin position="83"/>
        <end position="129"/>
    </location>
</feature>
<feature type="compositionally biased region" description="Basic and acidic residues" evidence="1">
    <location>
        <begin position="109"/>
        <end position="128"/>
    </location>
</feature>
<gene>
    <name evidence="2" type="ORF">B296_00020219</name>
</gene>
<name>A0A426Z7Y1_ENSVE</name>
<dbReference type="AlphaFoldDB" id="A0A426Z7Y1"/>
<sequence>MERPTMAAAIVTQGKRSKRQGDGFWVAIAEGVEGSSVGVGAVVMAKEATTLMTEAATRVDEEVRQGVRRDSVVASKVDVAATSIRQGRDQSSQIDGGSSQIKGGGCSGRGDDDRGAGGKWPEQQDRATTKVVEVGLGRKMRAMVGVRRPLAVCVRGLAGDSG</sequence>
<protein>
    <submittedName>
        <fullName evidence="2">Uncharacterized protein</fullName>
    </submittedName>
</protein>
<evidence type="ECO:0000256" key="1">
    <source>
        <dbReference type="SAM" id="MobiDB-lite"/>
    </source>
</evidence>
<organism evidence="2 3">
    <name type="scientific">Ensete ventricosum</name>
    <name type="common">Abyssinian banana</name>
    <name type="synonym">Musa ensete</name>
    <dbReference type="NCBI Taxonomy" id="4639"/>
    <lineage>
        <taxon>Eukaryota</taxon>
        <taxon>Viridiplantae</taxon>
        <taxon>Streptophyta</taxon>
        <taxon>Embryophyta</taxon>
        <taxon>Tracheophyta</taxon>
        <taxon>Spermatophyta</taxon>
        <taxon>Magnoliopsida</taxon>
        <taxon>Liliopsida</taxon>
        <taxon>Zingiberales</taxon>
        <taxon>Musaceae</taxon>
        <taxon>Ensete</taxon>
    </lineage>
</organism>
<reference evidence="2 3" key="1">
    <citation type="journal article" date="2014" name="Agronomy (Basel)">
        <title>A Draft Genome Sequence for Ensete ventricosum, the Drought-Tolerant Tree Against Hunger.</title>
        <authorList>
            <person name="Harrison J."/>
            <person name="Moore K.A."/>
            <person name="Paszkiewicz K."/>
            <person name="Jones T."/>
            <person name="Grant M."/>
            <person name="Ambacheew D."/>
            <person name="Muzemil S."/>
            <person name="Studholme D.J."/>
        </authorList>
    </citation>
    <scope>NUCLEOTIDE SEQUENCE [LARGE SCALE GENOMIC DNA]</scope>
</reference>
<evidence type="ECO:0000313" key="3">
    <source>
        <dbReference type="Proteomes" id="UP000287651"/>
    </source>
</evidence>
<comment type="caution">
    <text evidence="2">The sequence shown here is derived from an EMBL/GenBank/DDBJ whole genome shotgun (WGS) entry which is preliminary data.</text>
</comment>